<organism evidence="2 3">
    <name type="scientific">Variovorax paradoxus</name>
    <dbReference type="NCBI Taxonomy" id="34073"/>
    <lineage>
        <taxon>Bacteria</taxon>
        <taxon>Pseudomonadati</taxon>
        <taxon>Pseudomonadota</taxon>
        <taxon>Betaproteobacteria</taxon>
        <taxon>Burkholderiales</taxon>
        <taxon>Comamonadaceae</taxon>
        <taxon>Variovorax</taxon>
    </lineage>
</organism>
<gene>
    <name evidence="2" type="ORF">J2W39_000056</name>
</gene>
<dbReference type="Proteomes" id="UP001224845">
    <property type="component" value="Unassembled WGS sequence"/>
</dbReference>
<sequence length="350" mass="39907">MAEPLFGVSELQPQILETYAHLWQFETWLRRMVYVQLRALDGDAWESKIRAGAAARPKDNDKRMTHMPTPEDDVLSFIQLSELRRVVSEHWKLFEAYLPPQSLWEAKLDEVYAIRNRVAHFRSLHRDDLPRLKQFLRDLDAGFWRFCTAYNDPRPVLPQSDDPVVKHFLALDLFAWTEVADKTWARIGHADPNERFAVTVEVLSMPWATWSVPVAGQQGFLYDVTIYARGQSHLNYPEILRSTRSLHQHIVHICLDGGAKLLRFTVPVCLGEAKVTEIIEAFDDAARNNLRPGLDVRPDGAVQAYADTLPEYVLGPQNPLSFLTPGMPCAFFQGAARTSETALFPQAGRL</sequence>
<evidence type="ECO:0000313" key="3">
    <source>
        <dbReference type="Proteomes" id="UP001224845"/>
    </source>
</evidence>
<evidence type="ECO:0000313" key="2">
    <source>
        <dbReference type="EMBL" id="MDP9968833.1"/>
    </source>
</evidence>
<evidence type="ECO:0000259" key="1">
    <source>
        <dbReference type="Pfam" id="PF18725"/>
    </source>
</evidence>
<comment type="caution">
    <text evidence="2">The sequence shown here is derived from an EMBL/GenBank/DDBJ whole genome shotgun (WGS) entry which is preliminary data.</text>
</comment>
<dbReference type="InterPro" id="IPR041334">
    <property type="entry name" value="HEPN_SAV2148"/>
</dbReference>
<dbReference type="Pfam" id="PF18725">
    <property type="entry name" value="HEPN_SAV2148"/>
    <property type="match status" value="1"/>
</dbReference>
<dbReference type="AlphaFoldDB" id="A0AAW8E7U5"/>
<dbReference type="RefSeq" id="WP_307591411.1">
    <property type="nucleotide sequence ID" value="NZ_JAUSRV010000001.1"/>
</dbReference>
<name>A0AAW8E7U5_VARPD</name>
<accession>A0AAW8E7U5</accession>
<proteinExistence type="predicted"/>
<dbReference type="EMBL" id="JAUSRV010000001">
    <property type="protein sequence ID" value="MDP9968833.1"/>
    <property type="molecule type" value="Genomic_DNA"/>
</dbReference>
<reference evidence="2" key="1">
    <citation type="submission" date="2023-07" db="EMBL/GenBank/DDBJ databases">
        <title>Sorghum-associated microbial communities from plants grown in Nebraska, USA.</title>
        <authorList>
            <person name="Schachtman D."/>
        </authorList>
    </citation>
    <scope>NUCLEOTIDE SEQUENCE</scope>
    <source>
        <strain evidence="2">DS3315</strain>
    </source>
</reference>
<feature type="domain" description="SAV2148-like HEPN" evidence="1">
    <location>
        <begin position="53"/>
        <end position="128"/>
    </location>
</feature>
<protein>
    <recommendedName>
        <fullName evidence="1">SAV2148-like HEPN domain-containing protein</fullName>
    </recommendedName>
</protein>